<evidence type="ECO:0000313" key="1">
    <source>
        <dbReference type="EMBL" id="RBQ22921.1"/>
    </source>
</evidence>
<gene>
    <name evidence="1" type="ORF">ALNOE001_13100</name>
</gene>
<protein>
    <submittedName>
        <fullName evidence="1">RNA-binding protein</fullName>
    </submittedName>
</protein>
<accession>A0A366M9L2</accession>
<dbReference type="AlphaFoldDB" id="A0A366M9L2"/>
<dbReference type="PANTHER" id="PTHR38816:SF1">
    <property type="entry name" value="EXOSOME SUBUNIT"/>
    <property type="match status" value="1"/>
</dbReference>
<dbReference type="PANTHER" id="PTHR38816">
    <property type="entry name" value="EXOSOME SUBUNIT, DUF54 FAMILY-RELATED"/>
    <property type="match status" value="1"/>
</dbReference>
<keyword evidence="2" id="KW-1185">Reference proteome</keyword>
<proteinExistence type="predicted"/>
<sequence length="142" mass="16483">MIHNIRYRIFVYEDENEEELIEGLKNILPTAKIEREVAEGMLEDKIVILSGKIDKKKEIKEFLKTLLAMDKDFLEKLSKDLNRKTDENGNLFLRFSKDSACNEKWEICDTGDSIHLKVKIAAYPAKKEVAIKLLNEVLDEVL</sequence>
<dbReference type="Gene3D" id="3.30.1440.10">
    <property type="match status" value="1"/>
</dbReference>
<dbReference type="SUPFAM" id="SSF55282">
    <property type="entry name" value="RL5-like"/>
    <property type="match status" value="1"/>
</dbReference>
<organism evidence="1 2">
    <name type="scientific">Candidatus Methanobinarius endosymbioticus</name>
    <dbReference type="NCBI Taxonomy" id="2006182"/>
    <lineage>
        <taxon>Archaea</taxon>
        <taxon>Methanobacteriati</taxon>
        <taxon>Methanobacteriota</taxon>
        <taxon>Methanomada group</taxon>
        <taxon>Methanobacteria</taxon>
        <taxon>Methanobacteriales</taxon>
        <taxon>Methanobacteriaceae</taxon>
        <taxon>Candidatus Methanobinarius</taxon>
    </lineage>
</organism>
<reference evidence="1 2" key="1">
    <citation type="submission" date="2018-06" db="EMBL/GenBank/DDBJ databases">
        <title>Genomic insight into two independent archaeal endosymbiosis events.</title>
        <authorList>
            <person name="Lind A.E."/>
            <person name="Lewis W.H."/>
            <person name="Spang A."/>
            <person name="Guy L."/>
            <person name="Embley M.T."/>
            <person name="Ettema T.J.G."/>
        </authorList>
    </citation>
    <scope>NUCLEOTIDE SEQUENCE [LARGE SCALE GENOMIC DNA]</scope>
    <source>
        <strain evidence="1">NOE</strain>
    </source>
</reference>
<dbReference type="Proteomes" id="UP000253099">
    <property type="component" value="Unassembled WGS sequence"/>
</dbReference>
<comment type="caution">
    <text evidence="1">The sequence shown here is derived from an EMBL/GenBank/DDBJ whole genome shotgun (WGS) entry which is preliminary data.</text>
</comment>
<dbReference type="EMBL" id="NIZT01000031">
    <property type="protein sequence ID" value="RBQ22921.1"/>
    <property type="molecule type" value="Genomic_DNA"/>
</dbReference>
<evidence type="ECO:0000313" key="2">
    <source>
        <dbReference type="Proteomes" id="UP000253099"/>
    </source>
</evidence>
<dbReference type="InterPro" id="IPR002739">
    <property type="entry name" value="PAB1135-like"/>
</dbReference>
<dbReference type="InterPro" id="IPR022803">
    <property type="entry name" value="Ribosomal_uL5_dom_sf"/>
</dbReference>
<name>A0A366M9L2_9EURY</name>
<dbReference type="NCBIfam" id="NF011141">
    <property type="entry name" value="PRK14555.1-1"/>
    <property type="match status" value="1"/>
</dbReference>
<dbReference type="Pfam" id="PF01877">
    <property type="entry name" value="RNA_binding"/>
    <property type="match status" value="1"/>
</dbReference>